<protein>
    <submittedName>
        <fullName evidence="1">Uncharacterized protein</fullName>
    </submittedName>
</protein>
<dbReference type="AlphaFoldDB" id="A0AAP0Q7M5"/>
<evidence type="ECO:0000313" key="2">
    <source>
        <dbReference type="Proteomes" id="UP001420932"/>
    </source>
</evidence>
<dbReference type="EMBL" id="JBBNAF010000001">
    <property type="protein sequence ID" value="KAK9169179.1"/>
    <property type="molecule type" value="Genomic_DNA"/>
</dbReference>
<dbReference type="Proteomes" id="UP001420932">
    <property type="component" value="Unassembled WGS sequence"/>
</dbReference>
<organism evidence="1 2">
    <name type="scientific">Stephania yunnanensis</name>
    <dbReference type="NCBI Taxonomy" id="152371"/>
    <lineage>
        <taxon>Eukaryota</taxon>
        <taxon>Viridiplantae</taxon>
        <taxon>Streptophyta</taxon>
        <taxon>Embryophyta</taxon>
        <taxon>Tracheophyta</taxon>
        <taxon>Spermatophyta</taxon>
        <taxon>Magnoliopsida</taxon>
        <taxon>Ranunculales</taxon>
        <taxon>Menispermaceae</taxon>
        <taxon>Menispermoideae</taxon>
        <taxon>Cissampelideae</taxon>
        <taxon>Stephania</taxon>
    </lineage>
</organism>
<keyword evidence="2" id="KW-1185">Reference proteome</keyword>
<sequence>MAGQGEANVVRGVDRGVPAVLELDSDLQVARVPPDRSHGRNHSRNHARSAGCMIEVAMNLLFFELFQNSITFIGAKEAKSNCNRRGTMMRMQRKSSTPLSVVTVTEIPPEGLKGLGTKVINEDDE</sequence>
<evidence type="ECO:0000313" key="1">
    <source>
        <dbReference type="EMBL" id="KAK9169179.1"/>
    </source>
</evidence>
<reference evidence="1 2" key="1">
    <citation type="submission" date="2024-01" db="EMBL/GenBank/DDBJ databases">
        <title>Genome assemblies of Stephania.</title>
        <authorList>
            <person name="Yang L."/>
        </authorList>
    </citation>
    <scope>NUCLEOTIDE SEQUENCE [LARGE SCALE GENOMIC DNA]</scope>
    <source>
        <strain evidence="1">YNDBR</strain>
        <tissue evidence="1">Leaf</tissue>
    </source>
</reference>
<comment type="caution">
    <text evidence="1">The sequence shown here is derived from an EMBL/GenBank/DDBJ whole genome shotgun (WGS) entry which is preliminary data.</text>
</comment>
<proteinExistence type="predicted"/>
<accession>A0AAP0Q7M5</accession>
<gene>
    <name evidence="1" type="ORF">Syun_001319</name>
</gene>
<name>A0AAP0Q7M5_9MAGN</name>